<dbReference type="PANTHER" id="PTHR46105:SF28">
    <property type="entry name" value="ZINC FINGER PROTEIN 37-LIKE"/>
    <property type="match status" value="1"/>
</dbReference>
<dbReference type="SUPFAM" id="SSF57667">
    <property type="entry name" value="beta-beta-alpha zinc fingers"/>
    <property type="match status" value="1"/>
</dbReference>
<keyword evidence="2 4" id="KW-0863">Zinc-finger</keyword>
<dbReference type="FunFam" id="3.30.160.60:FF:000446">
    <property type="entry name" value="Zinc finger protein"/>
    <property type="match status" value="1"/>
</dbReference>
<dbReference type="PROSITE" id="PS50157">
    <property type="entry name" value="ZINC_FINGER_C2H2_2"/>
    <property type="match status" value="2"/>
</dbReference>
<keyword evidence="3" id="KW-0862">Zinc</keyword>
<organism evidence="6 7">
    <name type="scientific">Opisthorchis felineus</name>
    <dbReference type="NCBI Taxonomy" id="147828"/>
    <lineage>
        <taxon>Eukaryota</taxon>
        <taxon>Metazoa</taxon>
        <taxon>Spiralia</taxon>
        <taxon>Lophotrochozoa</taxon>
        <taxon>Platyhelminthes</taxon>
        <taxon>Trematoda</taxon>
        <taxon>Digenea</taxon>
        <taxon>Opisthorchiida</taxon>
        <taxon>Opisthorchiata</taxon>
        <taxon>Opisthorchiidae</taxon>
        <taxon>Opisthorchis</taxon>
    </lineage>
</organism>
<reference evidence="6 7" key="1">
    <citation type="journal article" date="2019" name="BMC Genomics">
        <title>New insights from Opisthorchis felineus genome: update on genomics of the epidemiologically important liver flukes.</title>
        <authorList>
            <person name="Ershov N.I."/>
            <person name="Mordvinov V.A."/>
            <person name="Prokhortchouk E.B."/>
            <person name="Pakharukova M.Y."/>
            <person name="Gunbin K.V."/>
            <person name="Ustyantsev K."/>
            <person name="Genaev M.A."/>
            <person name="Blinov A.G."/>
            <person name="Mazur A."/>
            <person name="Boulygina E."/>
            <person name="Tsygankova S."/>
            <person name="Khrameeva E."/>
            <person name="Chekanov N."/>
            <person name="Fan G."/>
            <person name="Xiao A."/>
            <person name="Zhang H."/>
            <person name="Xu X."/>
            <person name="Yang H."/>
            <person name="Solovyev V."/>
            <person name="Lee S.M."/>
            <person name="Liu X."/>
            <person name="Afonnikov D.A."/>
            <person name="Skryabin K.G."/>
        </authorList>
    </citation>
    <scope>NUCLEOTIDE SEQUENCE [LARGE SCALE GENOMIC DNA]</scope>
    <source>
        <strain evidence="6">AK-0245</strain>
        <tissue evidence="6">Whole organism</tissue>
    </source>
</reference>
<dbReference type="OrthoDB" id="3561125at2759"/>
<feature type="domain" description="C2H2-type" evidence="5">
    <location>
        <begin position="82"/>
        <end position="110"/>
    </location>
</feature>
<keyword evidence="1" id="KW-0479">Metal-binding</keyword>
<dbReference type="GO" id="GO:0000978">
    <property type="term" value="F:RNA polymerase II cis-regulatory region sequence-specific DNA binding"/>
    <property type="evidence" value="ECO:0007669"/>
    <property type="project" value="TreeGrafter"/>
</dbReference>
<dbReference type="GO" id="GO:0008270">
    <property type="term" value="F:zinc ion binding"/>
    <property type="evidence" value="ECO:0007669"/>
    <property type="project" value="UniProtKB-KW"/>
</dbReference>
<feature type="domain" description="C2H2-type" evidence="5">
    <location>
        <begin position="54"/>
        <end position="81"/>
    </location>
</feature>
<dbReference type="EMBL" id="SJOL01010112">
    <property type="protein sequence ID" value="TGZ52163.1"/>
    <property type="molecule type" value="Genomic_DNA"/>
</dbReference>
<evidence type="ECO:0000259" key="5">
    <source>
        <dbReference type="PROSITE" id="PS50157"/>
    </source>
</evidence>
<dbReference type="STRING" id="147828.A0A4S2KQK6"/>
<evidence type="ECO:0000256" key="1">
    <source>
        <dbReference type="ARBA" id="ARBA00022723"/>
    </source>
</evidence>
<dbReference type="GO" id="GO:0000981">
    <property type="term" value="F:DNA-binding transcription factor activity, RNA polymerase II-specific"/>
    <property type="evidence" value="ECO:0007669"/>
    <property type="project" value="TreeGrafter"/>
</dbReference>
<feature type="non-terminal residue" evidence="6">
    <location>
        <position position="125"/>
    </location>
</feature>
<dbReference type="Pfam" id="PF00096">
    <property type="entry name" value="zf-C2H2"/>
    <property type="match status" value="1"/>
</dbReference>
<name>A0A4S2KQK6_OPIFE</name>
<evidence type="ECO:0000256" key="3">
    <source>
        <dbReference type="ARBA" id="ARBA00022833"/>
    </source>
</evidence>
<comment type="caution">
    <text evidence="6">The sequence shown here is derived from an EMBL/GenBank/DDBJ whole genome shotgun (WGS) entry which is preliminary data.</text>
</comment>
<feature type="non-terminal residue" evidence="6">
    <location>
        <position position="1"/>
    </location>
</feature>
<dbReference type="InterPro" id="IPR050457">
    <property type="entry name" value="ZnFinger_BTB_dom_contain"/>
</dbReference>
<evidence type="ECO:0000313" key="6">
    <source>
        <dbReference type="EMBL" id="TGZ52163.1"/>
    </source>
</evidence>
<evidence type="ECO:0000313" key="7">
    <source>
        <dbReference type="Proteomes" id="UP000308267"/>
    </source>
</evidence>
<sequence length="125" mass="14372">ERGNQRGEIVANSFVRASTATSESSENCRISFEQVFTSEHASKPTETGNQNNVHRCPVCGKTFQYTGILKRHRKSHTNYQDYQCRICPNAYKHLPHLREHMRAKHPGEFIGPYRASSKQVQQSHE</sequence>
<proteinExistence type="predicted"/>
<keyword evidence="7" id="KW-1185">Reference proteome</keyword>
<dbReference type="InterPro" id="IPR013087">
    <property type="entry name" value="Znf_C2H2_type"/>
</dbReference>
<evidence type="ECO:0000256" key="2">
    <source>
        <dbReference type="ARBA" id="ARBA00022771"/>
    </source>
</evidence>
<dbReference type="Proteomes" id="UP000308267">
    <property type="component" value="Unassembled WGS sequence"/>
</dbReference>
<dbReference type="AlphaFoldDB" id="A0A4S2KQK6"/>
<dbReference type="InterPro" id="IPR036236">
    <property type="entry name" value="Znf_C2H2_sf"/>
</dbReference>
<dbReference type="PANTHER" id="PTHR46105">
    <property type="entry name" value="AGAP004733-PA"/>
    <property type="match status" value="1"/>
</dbReference>
<protein>
    <recommendedName>
        <fullName evidence="5">C2H2-type domain-containing protein</fullName>
    </recommendedName>
</protein>
<evidence type="ECO:0000256" key="4">
    <source>
        <dbReference type="PROSITE-ProRule" id="PRU00042"/>
    </source>
</evidence>
<accession>A0A4S2KQK6</accession>
<gene>
    <name evidence="6" type="ORF">CRM22_010699</name>
</gene>
<dbReference type="SMART" id="SM00355">
    <property type="entry name" value="ZnF_C2H2"/>
    <property type="match status" value="2"/>
</dbReference>
<dbReference type="Gene3D" id="3.30.160.60">
    <property type="entry name" value="Classic Zinc Finger"/>
    <property type="match status" value="1"/>
</dbReference>
<dbReference type="Pfam" id="PF13912">
    <property type="entry name" value="zf-C2H2_6"/>
    <property type="match status" value="1"/>
</dbReference>
<dbReference type="PROSITE" id="PS00028">
    <property type="entry name" value="ZINC_FINGER_C2H2_1"/>
    <property type="match status" value="2"/>
</dbReference>